<evidence type="ECO:0000313" key="6">
    <source>
        <dbReference type="EMBL" id="KAK7253798.1"/>
    </source>
</evidence>
<feature type="transmembrane region" description="Helical" evidence="5">
    <location>
        <begin position="203"/>
        <end position="225"/>
    </location>
</feature>
<comment type="caution">
    <text evidence="6">The sequence shown here is derived from an EMBL/GenBank/DDBJ whole genome shotgun (WGS) entry which is preliminary data.</text>
</comment>
<organism evidence="6 7">
    <name type="scientific">Aureococcus anophagefferens</name>
    <name type="common">Harmful bloom alga</name>
    <dbReference type="NCBI Taxonomy" id="44056"/>
    <lineage>
        <taxon>Eukaryota</taxon>
        <taxon>Sar</taxon>
        <taxon>Stramenopiles</taxon>
        <taxon>Ochrophyta</taxon>
        <taxon>Pelagophyceae</taxon>
        <taxon>Pelagomonadales</taxon>
        <taxon>Pelagomonadaceae</taxon>
        <taxon>Aureococcus</taxon>
    </lineage>
</organism>
<comment type="subcellular location">
    <subcellularLocation>
        <location evidence="1">Membrane</location>
        <topology evidence="1">Multi-pass membrane protein</topology>
    </subcellularLocation>
</comment>
<name>A0ABR1GD39_AURAN</name>
<dbReference type="InterPro" id="IPR010651">
    <property type="entry name" value="Sugar_transport"/>
</dbReference>
<proteinExistence type="predicted"/>
<evidence type="ECO:0000256" key="4">
    <source>
        <dbReference type="ARBA" id="ARBA00023136"/>
    </source>
</evidence>
<keyword evidence="7" id="KW-1185">Reference proteome</keyword>
<reference evidence="6 7" key="1">
    <citation type="submission" date="2024-03" db="EMBL/GenBank/DDBJ databases">
        <title>Aureococcus anophagefferens CCMP1851 and Kratosvirus quantuckense: Draft genome of a second virus-susceptible host strain in the model system.</title>
        <authorList>
            <person name="Chase E."/>
            <person name="Truchon A.R."/>
            <person name="Schepens W."/>
            <person name="Wilhelm S.W."/>
        </authorList>
    </citation>
    <scope>NUCLEOTIDE SEQUENCE [LARGE SCALE GENOMIC DNA]</scope>
    <source>
        <strain evidence="6 7">CCMP1851</strain>
    </source>
</reference>
<feature type="transmembrane region" description="Helical" evidence="5">
    <location>
        <begin position="237"/>
        <end position="261"/>
    </location>
</feature>
<dbReference type="PANTHER" id="PTHR16119:SF22">
    <property type="entry name" value="EAMA DOMAIN-CONTAINING PROTEIN"/>
    <property type="match status" value="1"/>
</dbReference>
<sequence length="323" mass="32835">MSAAGYLAAVGSAALNGSWPAIIKSRRVVEARLPPLLLNVSFIFGFAVVAVVVVAFEGYLHWTNWGLLSGAILTVASGLTLGVAIPNAGVAIPSGIAAACYLVTAYVWSAYILDQGMRSVALSLVGILVVICGLALVVSASLVKKAPPDQAEATLLPDDDDKDERLVPDEANLPLGLVASAVVGVLGGSNMAPEEYARDDAQGIHYVPSFALSALLWSSLAALAAHRAGAPAALASGRAAVCPAMCAGAIYGSSICCYVAAVVALDYSVASTLSQCSMLVTGAWGILLYDELGGDARRLALYVTGASVVVAGAGVVSYYGTTE</sequence>
<feature type="transmembrane region" description="Helical" evidence="5">
    <location>
        <begin position="299"/>
        <end position="320"/>
    </location>
</feature>
<accession>A0ABR1GD39</accession>
<keyword evidence="4 5" id="KW-0472">Membrane</keyword>
<dbReference type="Proteomes" id="UP001363151">
    <property type="component" value="Unassembled WGS sequence"/>
</dbReference>
<evidence type="ECO:0000256" key="5">
    <source>
        <dbReference type="SAM" id="Phobius"/>
    </source>
</evidence>
<keyword evidence="2 5" id="KW-0812">Transmembrane</keyword>
<dbReference type="PANTHER" id="PTHR16119">
    <property type="entry name" value="TRANSMEMBRANE PROTEIN 144"/>
    <property type="match status" value="1"/>
</dbReference>
<dbReference type="EMBL" id="JBBJCI010000034">
    <property type="protein sequence ID" value="KAK7253798.1"/>
    <property type="molecule type" value="Genomic_DNA"/>
</dbReference>
<feature type="transmembrane region" description="Helical" evidence="5">
    <location>
        <begin position="120"/>
        <end position="143"/>
    </location>
</feature>
<evidence type="ECO:0000256" key="3">
    <source>
        <dbReference type="ARBA" id="ARBA00022989"/>
    </source>
</evidence>
<keyword evidence="3 5" id="KW-1133">Transmembrane helix</keyword>
<protein>
    <recommendedName>
        <fullName evidence="8">EamA domain-containing protein</fullName>
    </recommendedName>
</protein>
<feature type="transmembrane region" description="Helical" evidence="5">
    <location>
        <begin position="91"/>
        <end position="113"/>
    </location>
</feature>
<evidence type="ECO:0000256" key="1">
    <source>
        <dbReference type="ARBA" id="ARBA00004141"/>
    </source>
</evidence>
<evidence type="ECO:0008006" key="8">
    <source>
        <dbReference type="Google" id="ProtNLM"/>
    </source>
</evidence>
<evidence type="ECO:0000313" key="7">
    <source>
        <dbReference type="Proteomes" id="UP001363151"/>
    </source>
</evidence>
<feature type="transmembrane region" description="Helical" evidence="5">
    <location>
        <begin position="267"/>
        <end position="287"/>
    </location>
</feature>
<feature type="transmembrane region" description="Helical" evidence="5">
    <location>
        <begin position="36"/>
        <end position="56"/>
    </location>
</feature>
<evidence type="ECO:0000256" key="2">
    <source>
        <dbReference type="ARBA" id="ARBA00022692"/>
    </source>
</evidence>
<feature type="transmembrane region" description="Helical" evidence="5">
    <location>
        <begin position="65"/>
        <end position="85"/>
    </location>
</feature>
<gene>
    <name evidence="6" type="ORF">SO694_0000264</name>
</gene>